<proteinExistence type="predicted"/>
<comment type="caution">
    <text evidence="3">The sequence shown here is derived from an EMBL/GenBank/DDBJ whole genome shotgun (WGS) entry which is preliminary data.</text>
</comment>
<evidence type="ECO:0000256" key="1">
    <source>
        <dbReference type="SAM" id="MobiDB-lite"/>
    </source>
</evidence>
<gene>
    <name evidence="3" type="ORF">GCM10009775_25530</name>
</gene>
<name>A0ABN2PV79_9MICO</name>
<feature type="chain" id="PRO_5045200381" description="PKD domain-containing protein" evidence="2">
    <location>
        <begin position="21"/>
        <end position="258"/>
    </location>
</feature>
<reference evidence="3 4" key="1">
    <citation type="journal article" date="2019" name="Int. J. Syst. Evol. Microbiol.">
        <title>The Global Catalogue of Microorganisms (GCM) 10K type strain sequencing project: providing services to taxonomists for standard genome sequencing and annotation.</title>
        <authorList>
            <consortium name="The Broad Institute Genomics Platform"/>
            <consortium name="The Broad Institute Genome Sequencing Center for Infectious Disease"/>
            <person name="Wu L."/>
            <person name="Ma J."/>
        </authorList>
    </citation>
    <scope>NUCLEOTIDE SEQUENCE [LARGE SCALE GENOMIC DNA]</scope>
    <source>
        <strain evidence="3 4">JCM 14900</strain>
    </source>
</reference>
<dbReference type="EMBL" id="BAAAOF010000005">
    <property type="protein sequence ID" value="GAA1932398.1"/>
    <property type="molecule type" value="Genomic_DNA"/>
</dbReference>
<feature type="signal peptide" evidence="2">
    <location>
        <begin position="1"/>
        <end position="20"/>
    </location>
</feature>
<accession>A0ABN2PV79</accession>
<dbReference type="Proteomes" id="UP001501343">
    <property type="component" value="Unassembled WGS sequence"/>
</dbReference>
<feature type="region of interest" description="Disordered" evidence="1">
    <location>
        <begin position="39"/>
        <end position="82"/>
    </location>
</feature>
<organism evidence="3 4">
    <name type="scientific">Microbacterium aoyamense</name>
    <dbReference type="NCBI Taxonomy" id="344166"/>
    <lineage>
        <taxon>Bacteria</taxon>
        <taxon>Bacillati</taxon>
        <taxon>Actinomycetota</taxon>
        <taxon>Actinomycetes</taxon>
        <taxon>Micrococcales</taxon>
        <taxon>Microbacteriaceae</taxon>
        <taxon>Microbacterium</taxon>
    </lineage>
</organism>
<protein>
    <recommendedName>
        <fullName evidence="5">PKD domain-containing protein</fullName>
    </recommendedName>
</protein>
<feature type="compositionally biased region" description="Low complexity" evidence="1">
    <location>
        <begin position="60"/>
        <end position="69"/>
    </location>
</feature>
<evidence type="ECO:0000256" key="2">
    <source>
        <dbReference type="SAM" id="SignalP"/>
    </source>
</evidence>
<evidence type="ECO:0000313" key="4">
    <source>
        <dbReference type="Proteomes" id="UP001501343"/>
    </source>
</evidence>
<evidence type="ECO:0000313" key="3">
    <source>
        <dbReference type="EMBL" id="GAA1932398.1"/>
    </source>
</evidence>
<keyword evidence="4" id="KW-1185">Reference proteome</keyword>
<evidence type="ECO:0008006" key="5">
    <source>
        <dbReference type="Google" id="ProtNLM"/>
    </source>
</evidence>
<sequence length="258" mass="25960">MLATLLTLALALSVSSSTHAAEPCSAVQVSSGLCASTTNGGDHVDVTGSTSTPGAGPDAGSESGSNGPGIPSPRPIPGRDTCDDQLDNRCGYAVGALPTVYAEDLVSFRPAAPSIATEPAGLGVAGLPTNLVAAASVQHISGDLLGFPVTVRFVPAGFVFDYGDGATQRSASGGVTWARLGAAQFTPTATSHAYREHGTYAASVRVLYDAAVDFGTGNWRPVIGQVTASTSGHSIRIFEARTALVLASCAENPRGPGC</sequence>
<keyword evidence="2" id="KW-0732">Signal</keyword>